<keyword evidence="1" id="KW-0812">Transmembrane</keyword>
<keyword evidence="1" id="KW-1133">Transmembrane helix</keyword>
<dbReference type="AlphaFoldDB" id="A0AAW5R808"/>
<dbReference type="EMBL" id="JALIDZ010000014">
    <property type="protein sequence ID" value="MCT8974716.1"/>
    <property type="molecule type" value="Genomic_DNA"/>
</dbReference>
<evidence type="ECO:0000313" key="2">
    <source>
        <dbReference type="EMBL" id="MCT8974716.1"/>
    </source>
</evidence>
<evidence type="ECO:0000256" key="1">
    <source>
        <dbReference type="SAM" id="Phobius"/>
    </source>
</evidence>
<accession>A0AAW5R808</accession>
<protein>
    <recommendedName>
        <fullName evidence="4">Prepilin-type N-terminal cleavage/methylation domain-containing protein</fullName>
    </recommendedName>
</protein>
<organism evidence="2 3">
    <name type="scientific">Microbaculum marinisediminis</name>
    <dbReference type="NCBI Taxonomy" id="2931392"/>
    <lineage>
        <taxon>Bacteria</taxon>
        <taxon>Pseudomonadati</taxon>
        <taxon>Pseudomonadota</taxon>
        <taxon>Alphaproteobacteria</taxon>
        <taxon>Hyphomicrobiales</taxon>
        <taxon>Tepidamorphaceae</taxon>
        <taxon>Microbaculum</taxon>
    </lineage>
</organism>
<feature type="transmembrane region" description="Helical" evidence="1">
    <location>
        <begin position="28"/>
        <end position="47"/>
    </location>
</feature>
<evidence type="ECO:0000313" key="3">
    <source>
        <dbReference type="Proteomes" id="UP001320898"/>
    </source>
</evidence>
<comment type="caution">
    <text evidence="2">The sequence shown here is derived from an EMBL/GenBank/DDBJ whole genome shotgun (WGS) entry which is preliminary data.</text>
</comment>
<name>A0AAW5R808_9HYPH</name>
<reference evidence="2 3" key="1">
    <citation type="submission" date="2022-04" db="EMBL/GenBank/DDBJ databases">
        <authorList>
            <person name="Ye Y.-Q."/>
            <person name="Du Z.-J."/>
        </authorList>
    </citation>
    <scope>NUCLEOTIDE SEQUENCE [LARGE SCALE GENOMIC DNA]</scope>
    <source>
        <strain evidence="2 3">A6E488</strain>
    </source>
</reference>
<keyword evidence="1" id="KW-0472">Membrane</keyword>
<proteinExistence type="predicted"/>
<keyword evidence="3" id="KW-1185">Reference proteome</keyword>
<gene>
    <name evidence="2" type="ORF">MUB46_22905</name>
</gene>
<dbReference type="Proteomes" id="UP001320898">
    <property type="component" value="Unassembled WGS sequence"/>
</dbReference>
<sequence>MIARAISAGTDLARRFARRRRVRSTGGFLLLEALVAVGIMAFILSVLPSGVIIARKSVQTSANVVGARLVAEAVLTNEFSGTDLTVGTNGGTLDGYEWATVVRPNEALREAFPSRQWQPFDVIVQVLVPNGPKVTLETIRLGRER</sequence>
<evidence type="ECO:0008006" key="4">
    <source>
        <dbReference type="Google" id="ProtNLM"/>
    </source>
</evidence>
<dbReference type="RefSeq" id="WP_261618304.1">
    <property type="nucleotide sequence ID" value="NZ_JALIDZ010000014.1"/>
</dbReference>